<name>T1JJK5_STRMM</name>
<evidence type="ECO:0000313" key="1">
    <source>
        <dbReference type="EnsemblMetazoa" id="SMAR014035-PA"/>
    </source>
</evidence>
<dbReference type="EnsemblMetazoa" id="SMAR014035-RA">
    <property type="protein sequence ID" value="SMAR014035-PA"/>
    <property type="gene ID" value="SMAR014035"/>
</dbReference>
<dbReference type="PANTHER" id="PTHR47326:SF1">
    <property type="entry name" value="HTH PSQ-TYPE DOMAIN-CONTAINING PROTEIN"/>
    <property type="match status" value="1"/>
</dbReference>
<sequence length="91" mass="10515">MWCAIWDDVVIEPFFINGNLTGEGYRDLLNNQWIGRGGPVNWPARSPRISPNRFLFMGYLKNIVYPASTIQELKASIIRNTQNITRDTLMK</sequence>
<evidence type="ECO:0000313" key="2">
    <source>
        <dbReference type="Proteomes" id="UP000014500"/>
    </source>
</evidence>
<reference evidence="2" key="1">
    <citation type="submission" date="2011-05" db="EMBL/GenBank/DDBJ databases">
        <authorList>
            <person name="Richards S.R."/>
            <person name="Qu J."/>
            <person name="Jiang H."/>
            <person name="Jhangiani S.N."/>
            <person name="Agravi P."/>
            <person name="Goodspeed R."/>
            <person name="Gross S."/>
            <person name="Mandapat C."/>
            <person name="Jackson L."/>
            <person name="Mathew T."/>
            <person name="Pu L."/>
            <person name="Thornton R."/>
            <person name="Saada N."/>
            <person name="Wilczek-Boney K.B."/>
            <person name="Lee S."/>
            <person name="Kovar C."/>
            <person name="Wu Y."/>
            <person name="Scherer S.E."/>
            <person name="Worley K.C."/>
            <person name="Muzny D.M."/>
            <person name="Gibbs R."/>
        </authorList>
    </citation>
    <scope>NUCLEOTIDE SEQUENCE</scope>
    <source>
        <strain evidence="2">Brora</strain>
    </source>
</reference>
<dbReference type="InterPro" id="IPR036397">
    <property type="entry name" value="RNaseH_sf"/>
</dbReference>
<dbReference type="PANTHER" id="PTHR47326">
    <property type="entry name" value="TRANSPOSABLE ELEMENT TC3 TRANSPOSASE-LIKE PROTEIN"/>
    <property type="match status" value="1"/>
</dbReference>
<dbReference type="HOGENOM" id="CLU_2429861_0_0_1"/>
<dbReference type="Proteomes" id="UP000014500">
    <property type="component" value="Unassembled WGS sequence"/>
</dbReference>
<organism evidence="1 2">
    <name type="scientific">Strigamia maritima</name>
    <name type="common">European centipede</name>
    <name type="synonym">Geophilus maritimus</name>
    <dbReference type="NCBI Taxonomy" id="126957"/>
    <lineage>
        <taxon>Eukaryota</taxon>
        <taxon>Metazoa</taxon>
        <taxon>Ecdysozoa</taxon>
        <taxon>Arthropoda</taxon>
        <taxon>Myriapoda</taxon>
        <taxon>Chilopoda</taxon>
        <taxon>Pleurostigmophora</taxon>
        <taxon>Geophilomorpha</taxon>
        <taxon>Linotaeniidae</taxon>
        <taxon>Strigamia</taxon>
    </lineage>
</organism>
<proteinExistence type="predicted"/>
<keyword evidence="2" id="KW-1185">Reference proteome</keyword>
<dbReference type="PhylomeDB" id="T1JJK5"/>
<accession>T1JJK5</accession>
<dbReference type="AlphaFoldDB" id="T1JJK5"/>
<reference evidence="1" key="2">
    <citation type="submission" date="2015-02" db="UniProtKB">
        <authorList>
            <consortium name="EnsemblMetazoa"/>
        </authorList>
    </citation>
    <scope>IDENTIFICATION</scope>
</reference>
<dbReference type="Gene3D" id="3.30.420.10">
    <property type="entry name" value="Ribonuclease H-like superfamily/Ribonuclease H"/>
    <property type="match status" value="1"/>
</dbReference>
<dbReference type="EMBL" id="JH431375">
    <property type="status" value="NOT_ANNOTATED_CDS"/>
    <property type="molecule type" value="Genomic_DNA"/>
</dbReference>
<dbReference type="OMA" id="KMMERIR"/>
<dbReference type="GO" id="GO:0003676">
    <property type="term" value="F:nucleic acid binding"/>
    <property type="evidence" value="ECO:0007669"/>
    <property type="project" value="InterPro"/>
</dbReference>
<protein>
    <submittedName>
        <fullName evidence="1">Uncharacterized protein</fullName>
    </submittedName>
</protein>